<dbReference type="InterPro" id="IPR005804">
    <property type="entry name" value="FA_desaturase_dom"/>
</dbReference>
<name>A0A6C0IVW7_9ZZZZ</name>
<dbReference type="PANTHER" id="PTHR19353:SF19">
    <property type="entry name" value="DELTA(5) FATTY ACID DESATURASE C-RELATED"/>
    <property type="match status" value="1"/>
</dbReference>
<dbReference type="SUPFAM" id="SSF55856">
    <property type="entry name" value="Cytochrome b5-like heme/steroid binding domain"/>
    <property type="match status" value="1"/>
</dbReference>
<dbReference type="InterPro" id="IPR001199">
    <property type="entry name" value="Cyt_B5-like_heme/steroid-bd"/>
</dbReference>
<feature type="domain" description="Cytochrome b5 heme-binding" evidence="2">
    <location>
        <begin position="1"/>
        <end position="83"/>
    </location>
</feature>
<feature type="transmembrane region" description="Helical" evidence="1">
    <location>
        <begin position="289"/>
        <end position="314"/>
    </location>
</feature>
<feature type="transmembrane region" description="Helical" evidence="1">
    <location>
        <begin position="116"/>
        <end position="137"/>
    </location>
</feature>
<proteinExistence type="predicted"/>
<dbReference type="PROSITE" id="PS50255">
    <property type="entry name" value="CYTOCHROME_B5_2"/>
    <property type="match status" value="1"/>
</dbReference>
<keyword evidence="1" id="KW-1133">Transmembrane helix</keyword>
<feature type="transmembrane region" description="Helical" evidence="1">
    <location>
        <begin position="233"/>
        <end position="253"/>
    </location>
</feature>
<dbReference type="InterPro" id="IPR012171">
    <property type="entry name" value="Fatty_acid_desaturase"/>
</dbReference>
<dbReference type="SMART" id="SM01117">
    <property type="entry name" value="Cyt-b5"/>
    <property type="match status" value="1"/>
</dbReference>
<protein>
    <recommendedName>
        <fullName evidence="2">Cytochrome b5 heme-binding domain-containing protein</fullName>
    </recommendedName>
</protein>
<dbReference type="PANTHER" id="PTHR19353">
    <property type="entry name" value="FATTY ACID DESATURASE 2"/>
    <property type="match status" value="1"/>
</dbReference>
<dbReference type="InterPro" id="IPR036400">
    <property type="entry name" value="Cyt_B5-like_heme/steroid_sf"/>
</dbReference>
<organism evidence="3">
    <name type="scientific">viral metagenome</name>
    <dbReference type="NCBI Taxonomy" id="1070528"/>
    <lineage>
        <taxon>unclassified sequences</taxon>
        <taxon>metagenomes</taxon>
        <taxon>organismal metagenomes</taxon>
    </lineage>
</organism>
<sequence>MNSYTQKEILKHNKLNDCWIILYNKVFDITEFISNEHPGGFIPLSVAGLDATNLFISTHPSYVKNMLNPNSDFYSKYYLGSLINEDVVLRNDSTYYKLKLEIENYMKTKNLKARDILLFDIEIILFIVTTLITYYMMLINNTLLYSILHGISFTFMITRTIHDCNHGALTTRNNLKRYLFTFINEVFSSNQSWQSKHNLHHMHTNDLDKDPDVKAPFRLSHNMIVKKQHKYQMFYTFILYTLFSVANLLGFRYKSEMSYEPMHSNYYYLAKTIFCLYIYLSYKFKSIYYLLIAQLVCGFYLSITFTVSHNLYYLTDNYRNNNSFLEQQLSSTTDYNVGSKLTNFITHGLNHQTIHHLFPSINYYYYPRLTKDILIPFCKKHKLNYNGENKTFLNLVYVHIKSLYYWRK</sequence>
<dbReference type="EMBL" id="MN740273">
    <property type="protein sequence ID" value="QHT97232.1"/>
    <property type="molecule type" value="Genomic_DNA"/>
</dbReference>
<dbReference type="PIRSF" id="PIRSF015921">
    <property type="entry name" value="FA_sphinglp_des"/>
    <property type="match status" value="1"/>
</dbReference>
<dbReference type="GO" id="GO:0006636">
    <property type="term" value="P:unsaturated fatty acid biosynthetic process"/>
    <property type="evidence" value="ECO:0007669"/>
    <property type="project" value="UniProtKB-ARBA"/>
</dbReference>
<reference evidence="3" key="1">
    <citation type="journal article" date="2020" name="Nature">
        <title>Giant virus diversity and host interactions through global metagenomics.</title>
        <authorList>
            <person name="Schulz F."/>
            <person name="Roux S."/>
            <person name="Paez-Espino D."/>
            <person name="Jungbluth S."/>
            <person name="Walsh D.A."/>
            <person name="Denef V.J."/>
            <person name="McMahon K.D."/>
            <person name="Konstantinidis K.T."/>
            <person name="Eloe-Fadrosh E.A."/>
            <person name="Kyrpides N.C."/>
            <person name="Woyke T."/>
        </authorList>
    </citation>
    <scope>NUCLEOTIDE SEQUENCE</scope>
    <source>
        <strain evidence="3">GVMAG-M-3300025138-11</strain>
    </source>
</reference>
<accession>A0A6C0IVW7</accession>
<feature type="transmembrane region" description="Helical" evidence="1">
    <location>
        <begin position="265"/>
        <end position="282"/>
    </location>
</feature>
<dbReference type="Pfam" id="PF00487">
    <property type="entry name" value="FA_desaturase"/>
    <property type="match status" value="1"/>
</dbReference>
<keyword evidence="1" id="KW-0812">Transmembrane</keyword>
<dbReference type="CDD" id="cd03506">
    <property type="entry name" value="Delta6-FADS-like"/>
    <property type="match status" value="1"/>
</dbReference>
<keyword evidence="1" id="KW-0472">Membrane</keyword>
<evidence type="ECO:0000259" key="2">
    <source>
        <dbReference type="PROSITE" id="PS50255"/>
    </source>
</evidence>
<dbReference type="GO" id="GO:0042759">
    <property type="term" value="P:long-chain fatty acid biosynthetic process"/>
    <property type="evidence" value="ECO:0007669"/>
    <property type="project" value="UniProtKB-ARBA"/>
</dbReference>
<dbReference type="AlphaFoldDB" id="A0A6C0IVW7"/>
<dbReference type="GO" id="GO:0016717">
    <property type="term" value="F:oxidoreductase activity, acting on paired donors, with oxidation of a pair of donors resulting in the reduction of molecular oxygen to two molecules of water"/>
    <property type="evidence" value="ECO:0007669"/>
    <property type="project" value="TreeGrafter"/>
</dbReference>
<evidence type="ECO:0000313" key="3">
    <source>
        <dbReference type="EMBL" id="QHT97232.1"/>
    </source>
</evidence>
<dbReference type="Gene3D" id="3.10.120.10">
    <property type="entry name" value="Cytochrome b5-like heme/steroid binding domain"/>
    <property type="match status" value="1"/>
</dbReference>
<evidence type="ECO:0000256" key="1">
    <source>
        <dbReference type="SAM" id="Phobius"/>
    </source>
</evidence>
<dbReference type="GO" id="GO:0016020">
    <property type="term" value="C:membrane"/>
    <property type="evidence" value="ECO:0007669"/>
    <property type="project" value="TreeGrafter"/>
</dbReference>
<dbReference type="Pfam" id="PF00173">
    <property type="entry name" value="Cyt-b5"/>
    <property type="match status" value="1"/>
</dbReference>